<dbReference type="NCBIfam" id="TIGR00229">
    <property type="entry name" value="sensory_box"/>
    <property type="match status" value="1"/>
</dbReference>
<comment type="caution">
    <text evidence="6">The sequence shown here is derived from an EMBL/GenBank/DDBJ whole genome shotgun (WGS) entry which is preliminary data.</text>
</comment>
<feature type="domain" description="GGDEF" evidence="5">
    <location>
        <begin position="284"/>
        <end position="415"/>
    </location>
</feature>
<dbReference type="EMBL" id="JAHBCL010000006">
    <property type="protein sequence ID" value="MBS7525886.1"/>
    <property type="molecule type" value="Genomic_DNA"/>
</dbReference>
<feature type="domain" description="PAS" evidence="2">
    <location>
        <begin position="130"/>
        <end position="189"/>
    </location>
</feature>
<evidence type="ECO:0000256" key="1">
    <source>
        <dbReference type="SAM" id="Phobius"/>
    </source>
</evidence>
<dbReference type="RefSeq" id="WP_213235673.1">
    <property type="nucleotide sequence ID" value="NZ_JAHBCL010000006.1"/>
</dbReference>
<dbReference type="InterPro" id="IPR029787">
    <property type="entry name" value="Nucleotide_cyclase"/>
</dbReference>
<keyword evidence="1" id="KW-0472">Membrane</keyword>
<dbReference type="SMART" id="SM00052">
    <property type="entry name" value="EAL"/>
    <property type="match status" value="1"/>
</dbReference>
<dbReference type="Pfam" id="PF00563">
    <property type="entry name" value="EAL"/>
    <property type="match status" value="1"/>
</dbReference>
<dbReference type="Pfam" id="PF00989">
    <property type="entry name" value="PAS"/>
    <property type="match status" value="1"/>
</dbReference>
<evidence type="ECO:0000313" key="7">
    <source>
        <dbReference type="Proteomes" id="UP000746471"/>
    </source>
</evidence>
<dbReference type="Gene3D" id="3.30.70.270">
    <property type="match status" value="1"/>
</dbReference>
<keyword evidence="7" id="KW-1185">Reference proteome</keyword>
<dbReference type="InterPro" id="IPR000160">
    <property type="entry name" value="GGDEF_dom"/>
</dbReference>
<dbReference type="PROSITE" id="PS50112">
    <property type="entry name" value="PAS"/>
    <property type="match status" value="1"/>
</dbReference>
<dbReference type="Gene3D" id="3.30.450.20">
    <property type="entry name" value="PAS domain"/>
    <property type="match status" value="1"/>
</dbReference>
<feature type="transmembrane region" description="Helical" evidence="1">
    <location>
        <begin position="27"/>
        <end position="49"/>
    </location>
</feature>
<dbReference type="PANTHER" id="PTHR44757:SF2">
    <property type="entry name" value="BIOFILM ARCHITECTURE MAINTENANCE PROTEIN MBAA"/>
    <property type="match status" value="1"/>
</dbReference>
<dbReference type="PANTHER" id="PTHR44757">
    <property type="entry name" value="DIGUANYLATE CYCLASE DGCP"/>
    <property type="match status" value="1"/>
</dbReference>
<dbReference type="NCBIfam" id="TIGR00254">
    <property type="entry name" value="GGDEF"/>
    <property type="match status" value="1"/>
</dbReference>
<dbReference type="SMART" id="SM00091">
    <property type="entry name" value="PAS"/>
    <property type="match status" value="1"/>
</dbReference>
<evidence type="ECO:0000313" key="6">
    <source>
        <dbReference type="EMBL" id="MBS7525886.1"/>
    </source>
</evidence>
<dbReference type="Pfam" id="PF00990">
    <property type="entry name" value="GGDEF"/>
    <property type="match status" value="1"/>
</dbReference>
<keyword evidence="1" id="KW-0812">Transmembrane</keyword>
<dbReference type="InterPro" id="IPR000014">
    <property type="entry name" value="PAS"/>
</dbReference>
<feature type="domain" description="EAL" evidence="4">
    <location>
        <begin position="424"/>
        <end position="676"/>
    </location>
</feature>
<dbReference type="Gene3D" id="3.20.20.450">
    <property type="entry name" value="EAL domain"/>
    <property type="match status" value="1"/>
</dbReference>
<dbReference type="SUPFAM" id="SSF55785">
    <property type="entry name" value="PYP-like sensor domain (PAS domain)"/>
    <property type="match status" value="1"/>
</dbReference>
<dbReference type="SUPFAM" id="SSF141868">
    <property type="entry name" value="EAL domain-like"/>
    <property type="match status" value="1"/>
</dbReference>
<protein>
    <submittedName>
        <fullName evidence="6">EAL domain-containing protein</fullName>
    </submittedName>
</protein>
<dbReference type="InterPro" id="IPR043128">
    <property type="entry name" value="Rev_trsase/Diguanyl_cyclase"/>
</dbReference>
<evidence type="ECO:0000259" key="2">
    <source>
        <dbReference type="PROSITE" id="PS50112"/>
    </source>
</evidence>
<proteinExistence type="predicted"/>
<accession>A0ABS5PMS5</accession>
<dbReference type="CDD" id="cd00130">
    <property type="entry name" value="PAS"/>
    <property type="match status" value="1"/>
</dbReference>
<evidence type="ECO:0000259" key="3">
    <source>
        <dbReference type="PROSITE" id="PS50113"/>
    </source>
</evidence>
<dbReference type="PROSITE" id="PS50883">
    <property type="entry name" value="EAL"/>
    <property type="match status" value="1"/>
</dbReference>
<dbReference type="InterPro" id="IPR035919">
    <property type="entry name" value="EAL_sf"/>
</dbReference>
<feature type="transmembrane region" description="Helical" evidence="1">
    <location>
        <begin position="61"/>
        <end position="78"/>
    </location>
</feature>
<reference evidence="6 7" key="1">
    <citation type="submission" date="2021-05" db="EMBL/GenBank/DDBJ databases">
        <title>Fusibacter ferrireducens sp. nov., an anaerobic, sulfur- and Fe-reducing bacterium isolated from the mangrove sediment.</title>
        <authorList>
            <person name="Qiu D."/>
        </authorList>
    </citation>
    <scope>NUCLEOTIDE SEQUENCE [LARGE SCALE GENOMIC DNA]</scope>
    <source>
        <strain evidence="6 7">DSM 12116</strain>
    </source>
</reference>
<evidence type="ECO:0000259" key="5">
    <source>
        <dbReference type="PROSITE" id="PS50887"/>
    </source>
</evidence>
<dbReference type="InterPro" id="IPR035965">
    <property type="entry name" value="PAS-like_dom_sf"/>
</dbReference>
<dbReference type="InterPro" id="IPR052155">
    <property type="entry name" value="Biofilm_reg_signaling"/>
</dbReference>
<dbReference type="InterPro" id="IPR013767">
    <property type="entry name" value="PAS_fold"/>
</dbReference>
<name>A0ABS5PMS5_9FIRM</name>
<dbReference type="SMART" id="SM00267">
    <property type="entry name" value="GGDEF"/>
    <property type="match status" value="1"/>
</dbReference>
<sequence length="683" mass="79518">MDKRIKEIESDLTQSPKVVERNPIRSVIIYFIFGFLWILFSDRLLAMMVQDPELYQEIQTYKGWIYVVLTSVCLYFIIKLDYRKVLKLNADVSDRNQQLTTYNEELIAMEEELHQKLTTLYETTDALTEQKKYVDEIYNSSNAIISVWNLSGEILDVNDQFVEVLGYKLEDIRGRNWMDFLIPESAEPVVVDMIDRLKVGYRVTNVENEVLASDGSVLIVLWNNAIIQNPMTNETSVVSFGMDITKQRESERALQSMAYIDGLTGLQNRVVYESKLERYTRSKKPFYIYYVDVDDFKMLNDIHGHHKGNLFLKQYGMMLTQQFKDMEVFRWCEDEFLIIERRNDETDREKTVEAIRRLTQREWLLEDVVYQPSISIGTTAFPEDGEDAQALLMTIDMALYKAKSLGKGLNVNYEVALQYEVERLITIENAIVEALKRSAFKLYYQPIYDMRAGKVVTVEVLLRWQDNPLEISTQDFINVAERTGHILEIDEWVIDNVFQFVAKMKTKVLPYTVAINLSVQTFKSEKLIEFLEDEVAKYGIEPSRIAFEITEYSFIDDFDKAKTAVMRLKQMGFRISLDDFGTRFSSLNYLVKMPFDLLKIDKSYIDQIVDETAHAIVVEHIIQMSRALGLKSVAEGIEDECQYQQLCRMGCDFGQGFLMAKPAPIEELINLEPQLDYRKTPIV</sequence>
<gene>
    <name evidence="6" type="ORF">KHM83_04245</name>
</gene>
<feature type="domain" description="PAC" evidence="3">
    <location>
        <begin position="204"/>
        <end position="256"/>
    </location>
</feature>
<dbReference type="Proteomes" id="UP000746471">
    <property type="component" value="Unassembled WGS sequence"/>
</dbReference>
<dbReference type="PROSITE" id="PS50887">
    <property type="entry name" value="GGDEF"/>
    <property type="match status" value="1"/>
</dbReference>
<evidence type="ECO:0000259" key="4">
    <source>
        <dbReference type="PROSITE" id="PS50883"/>
    </source>
</evidence>
<dbReference type="PROSITE" id="PS50113">
    <property type="entry name" value="PAC"/>
    <property type="match status" value="1"/>
</dbReference>
<dbReference type="SUPFAM" id="SSF55073">
    <property type="entry name" value="Nucleotide cyclase"/>
    <property type="match status" value="1"/>
</dbReference>
<dbReference type="CDD" id="cd01948">
    <property type="entry name" value="EAL"/>
    <property type="match status" value="1"/>
</dbReference>
<organism evidence="6 7">
    <name type="scientific">Fusibacter paucivorans</name>
    <dbReference type="NCBI Taxonomy" id="76009"/>
    <lineage>
        <taxon>Bacteria</taxon>
        <taxon>Bacillati</taxon>
        <taxon>Bacillota</taxon>
        <taxon>Clostridia</taxon>
        <taxon>Eubacteriales</taxon>
        <taxon>Eubacteriales Family XII. Incertae Sedis</taxon>
        <taxon>Fusibacter</taxon>
    </lineage>
</organism>
<dbReference type="CDD" id="cd01949">
    <property type="entry name" value="GGDEF"/>
    <property type="match status" value="1"/>
</dbReference>
<dbReference type="InterPro" id="IPR001633">
    <property type="entry name" value="EAL_dom"/>
</dbReference>
<keyword evidence="1" id="KW-1133">Transmembrane helix</keyword>
<dbReference type="InterPro" id="IPR000700">
    <property type="entry name" value="PAS-assoc_C"/>
</dbReference>